<accession>A0AAN6K968</accession>
<evidence type="ECO:0000313" key="2">
    <source>
        <dbReference type="EMBL" id="KAK0970779.1"/>
    </source>
</evidence>
<dbReference type="EMBL" id="JAUJLE010000183">
    <property type="protein sequence ID" value="KAK0970779.1"/>
    <property type="molecule type" value="Genomic_DNA"/>
</dbReference>
<organism evidence="2 3">
    <name type="scientific">Friedmanniomyces endolithicus</name>
    <dbReference type="NCBI Taxonomy" id="329885"/>
    <lineage>
        <taxon>Eukaryota</taxon>
        <taxon>Fungi</taxon>
        <taxon>Dikarya</taxon>
        <taxon>Ascomycota</taxon>
        <taxon>Pezizomycotina</taxon>
        <taxon>Dothideomycetes</taxon>
        <taxon>Dothideomycetidae</taxon>
        <taxon>Mycosphaerellales</taxon>
        <taxon>Teratosphaeriaceae</taxon>
        <taxon>Friedmanniomyces</taxon>
    </lineage>
</organism>
<feature type="region of interest" description="Disordered" evidence="1">
    <location>
        <begin position="186"/>
        <end position="214"/>
    </location>
</feature>
<comment type="caution">
    <text evidence="2">The sequence shown here is derived from an EMBL/GenBank/DDBJ whole genome shotgun (WGS) entry which is preliminary data.</text>
</comment>
<feature type="compositionally biased region" description="Acidic residues" evidence="1">
    <location>
        <begin position="186"/>
        <end position="198"/>
    </location>
</feature>
<feature type="region of interest" description="Disordered" evidence="1">
    <location>
        <begin position="94"/>
        <end position="121"/>
    </location>
</feature>
<sequence length="214" mass="24545">MLPKPERTELHASYQDLLLPTTLRLLDIQAHRLAAQADNLPLRAIELTVHALRRFTTCWRQDIVPQRLSTQASPHPDILAAIQEHWTRLRATRQSSATVAPSPKKVGKLQVKTPPWSAQTDKALRKECRKFPRGTRFESAKLDVTVAAFNAQFSGSMFDGVLQPDRSKVAIRQRMRRLMLTMMHEEDDEQQQADDDDDYHPASNHGLRKRRRLG</sequence>
<proteinExistence type="predicted"/>
<keyword evidence="3" id="KW-1185">Reference proteome</keyword>
<reference evidence="2" key="1">
    <citation type="submission" date="2023-06" db="EMBL/GenBank/DDBJ databases">
        <title>Black Yeasts Isolated from many extreme environments.</title>
        <authorList>
            <person name="Coleine C."/>
            <person name="Stajich J.E."/>
            <person name="Selbmann L."/>
        </authorList>
    </citation>
    <scope>NUCLEOTIDE SEQUENCE</scope>
    <source>
        <strain evidence="2">CCFEE 5200</strain>
    </source>
</reference>
<name>A0AAN6K968_9PEZI</name>
<dbReference type="Proteomes" id="UP001175353">
    <property type="component" value="Unassembled WGS sequence"/>
</dbReference>
<evidence type="ECO:0000256" key="1">
    <source>
        <dbReference type="SAM" id="MobiDB-lite"/>
    </source>
</evidence>
<protein>
    <submittedName>
        <fullName evidence="2">Uncharacterized protein</fullName>
    </submittedName>
</protein>
<gene>
    <name evidence="2" type="ORF">LTR91_015782</name>
</gene>
<dbReference type="AlphaFoldDB" id="A0AAN6K968"/>
<evidence type="ECO:0000313" key="3">
    <source>
        <dbReference type="Proteomes" id="UP001175353"/>
    </source>
</evidence>